<dbReference type="SUPFAM" id="SSF52047">
    <property type="entry name" value="RNI-like"/>
    <property type="match status" value="1"/>
</dbReference>
<reference evidence="2" key="1">
    <citation type="submission" date="2019-06" db="EMBL/GenBank/DDBJ databases">
        <authorList>
            <person name="Broberg M."/>
        </authorList>
    </citation>
    <scope>NUCLEOTIDE SEQUENCE [LARGE SCALE GENOMIC DNA]</scope>
</reference>
<proteinExistence type="predicted"/>
<dbReference type="OrthoDB" id="5137658at2759"/>
<reference evidence="1 2" key="2">
    <citation type="submission" date="2021-10" db="EMBL/GenBank/DDBJ databases">
        <authorList>
            <person name="Piombo E."/>
        </authorList>
    </citation>
    <scope>NUCLEOTIDE SEQUENCE [LARGE SCALE GENOMIC DNA]</scope>
</reference>
<dbReference type="Proteomes" id="UP000754883">
    <property type="component" value="Unassembled WGS sequence"/>
</dbReference>
<sequence>MGSPLFSIPPELQVRILSNLVTYGSEDTLNILCTCKKLYETALPLSVATFEVHTPHEPDTDDLPMRIRLLKFLRYITVTKPGLASHVKTLVLERWLLDRYQEPIGPQGPTAGDMIVYKQLIRNVVVNDSNLTTQRYNSARWSSDLKAGMPDAIFALLLVACTGLKELCFPEPRERDDRLDDDGMLEVVSYSHLQYVLRLATETDPAIECEPRYPGPLSLLERVYHEGVQGYGYDNWLRHAMPFLQLPRLRTYECLYGNILEEGAILPPLLAPSSSTVRDLVFRSSCISKSSLEMMLAASKSLRSFEYMRGLSDNESSHKAAMPRDIIEAIESHAAGLEHLTLDLNDDTYRRSWLERPDRIFMGDKLQQMANLRTLVIGMLPLTGIIDSEPNLGQPGAPAEAGQASRKVEGARRLVECLPESLEQLKVLCCGMGILDEAQELLDLVSLRQRCKHLSHVRFIFNDETTNSRLVDLTSKSPFLRVETAFQTKSHRDFDLAQCWTHEMSPCSRLHPPTTNYYDDWHKYRYTNDMTMDELFGN</sequence>
<evidence type="ECO:0000313" key="2">
    <source>
        <dbReference type="Proteomes" id="UP000754883"/>
    </source>
</evidence>
<accession>A0A9N9U4G3</accession>
<evidence type="ECO:0000313" key="1">
    <source>
        <dbReference type="EMBL" id="CAG9981364.1"/>
    </source>
</evidence>
<organism evidence="1 2">
    <name type="scientific">Clonostachys byssicola</name>
    <dbReference type="NCBI Taxonomy" id="160290"/>
    <lineage>
        <taxon>Eukaryota</taxon>
        <taxon>Fungi</taxon>
        <taxon>Dikarya</taxon>
        <taxon>Ascomycota</taxon>
        <taxon>Pezizomycotina</taxon>
        <taxon>Sordariomycetes</taxon>
        <taxon>Hypocreomycetidae</taxon>
        <taxon>Hypocreales</taxon>
        <taxon>Bionectriaceae</taxon>
        <taxon>Clonostachys</taxon>
    </lineage>
</organism>
<gene>
    <name evidence="1" type="ORF">CBYS24578_00008325</name>
</gene>
<dbReference type="EMBL" id="CABFNO020001323">
    <property type="protein sequence ID" value="CAG9981364.1"/>
    <property type="molecule type" value="Genomic_DNA"/>
</dbReference>
<comment type="caution">
    <text evidence="1">The sequence shown here is derived from an EMBL/GenBank/DDBJ whole genome shotgun (WGS) entry which is preliminary data.</text>
</comment>
<protein>
    <submittedName>
        <fullName evidence="1">Uncharacterized protein</fullName>
    </submittedName>
</protein>
<keyword evidence="2" id="KW-1185">Reference proteome</keyword>
<dbReference type="AlphaFoldDB" id="A0A9N9U4G3"/>
<name>A0A9N9U4G3_9HYPO</name>